<name>A0ABY6J521_9BACT</name>
<dbReference type="Pfam" id="PF14321">
    <property type="entry name" value="DUF4382"/>
    <property type="match status" value="1"/>
</dbReference>
<dbReference type="EMBL" id="CP107006">
    <property type="protein sequence ID" value="UYQ94775.1"/>
    <property type="molecule type" value="Genomic_DNA"/>
</dbReference>
<proteinExistence type="predicted"/>
<protein>
    <submittedName>
        <fullName evidence="2">DUF4382 domain-containing protein</fullName>
    </submittedName>
</protein>
<feature type="domain" description="DUF4382" evidence="1">
    <location>
        <begin position="42"/>
        <end position="208"/>
    </location>
</feature>
<keyword evidence="3" id="KW-1185">Reference proteome</keyword>
<evidence type="ECO:0000313" key="3">
    <source>
        <dbReference type="Proteomes" id="UP001162741"/>
    </source>
</evidence>
<sequence>MKNLARRIVASVLGVAALSTIIWSCSKDDSASSERIGANQQRLQVYLTDDPGLFDQVFIDIRNVEVLVDTCSSDDDDDRWDKHSRCWWDDGRWDRKKDTCKVWDTLAIRSGIYDILSFRNGVDTLFANGVVPKGTVKKIRITIGNNNSLVKDSVTYPLKTVTGETKLIVNIRGDEWEEYSPDQLRLWLDFDVSRSIVEVRRGTFVLKPYILVWTPKVTGSLSGKVTPADAFPVITVWNTADTLYALPTKRGDFKIRGLKEGSYSLFVNAGNGYRDTTLTGIEIKRNKETKVPSITLRK</sequence>
<dbReference type="Proteomes" id="UP001162741">
    <property type="component" value="Chromosome"/>
</dbReference>
<evidence type="ECO:0000259" key="1">
    <source>
        <dbReference type="Pfam" id="PF14321"/>
    </source>
</evidence>
<dbReference type="InterPro" id="IPR025491">
    <property type="entry name" value="DUF4382"/>
</dbReference>
<dbReference type="Gene3D" id="2.60.40.1120">
    <property type="entry name" value="Carboxypeptidase-like, regulatory domain"/>
    <property type="match status" value="1"/>
</dbReference>
<reference evidence="2" key="1">
    <citation type="submission" date="2022-10" db="EMBL/GenBank/DDBJ databases">
        <title>Chitinophaga sp. nov., isolated from soil.</title>
        <authorList>
            <person name="Jeon C.O."/>
        </authorList>
    </citation>
    <scope>NUCLEOTIDE SEQUENCE</scope>
    <source>
        <strain evidence="2">R8</strain>
    </source>
</reference>
<accession>A0ABY6J521</accession>
<evidence type="ECO:0000313" key="2">
    <source>
        <dbReference type="EMBL" id="UYQ94775.1"/>
    </source>
</evidence>
<dbReference type="RefSeq" id="WP_264282614.1">
    <property type="nucleotide sequence ID" value="NZ_CP107006.1"/>
</dbReference>
<organism evidence="2 3">
    <name type="scientific">Chitinophaga horti</name>
    <dbReference type="NCBI Taxonomy" id="2920382"/>
    <lineage>
        <taxon>Bacteria</taxon>
        <taxon>Pseudomonadati</taxon>
        <taxon>Bacteroidota</taxon>
        <taxon>Chitinophagia</taxon>
        <taxon>Chitinophagales</taxon>
        <taxon>Chitinophagaceae</taxon>
        <taxon>Chitinophaga</taxon>
    </lineage>
</organism>
<gene>
    <name evidence="2" type="ORF">MKQ68_06680</name>
</gene>